<protein>
    <submittedName>
        <fullName evidence="1">Uncharacterized protein</fullName>
    </submittedName>
</protein>
<dbReference type="AlphaFoldDB" id="A0A0F9JPN3"/>
<comment type="caution">
    <text evidence="1">The sequence shown here is derived from an EMBL/GenBank/DDBJ whole genome shotgun (WGS) entry which is preliminary data.</text>
</comment>
<name>A0A0F9JPN3_9ZZZZ</name>
<feature type="non-terminal residue" evidence="1">
    <location>
        <position position="1"/>
    </location>
</feature>
<proteinExistence type="predicted"/>
<reference evidence="1" key="1">
    <citation type="journal article" date="2015" name="Nature">
        <title>Complex archaea that bridge the gap between prokaryotes and eukaryotes.</title>
        <authorList>
            <person name="Spang A."/>
            <person name="Saw J.H."/>
            <person name="Jorgensen S.L."/>
            <person name="Zaremba-Niedzwiedzka K."/>
            <person name="Martijn J."/>
            <person name="Lind A.E."/>
            <person name="van Eijk R."/>
            <person name="Schleper C."/>
            <person name="Guy L."/>
            <person name="Ettema T.J."/>
        </authorList>
    </citation>
    <scope>NUCLEOTIDE SEQUENCE</scope>
</reference>
<evidence type="ECO:0000313" key="1">
    <source>
        <dbReference type="EMBL" id="KKM64351.1"/>
    </source>
</evidence>
<accession>A0A0F9JPN3</accession>
<sequence>TVSGVAAFGQAPVDATAAAAAGTFDDTPATTSSATFTTVLTSASLGTDAHLLFYRGNIGLDSSSTSTGDVEIQARLAGSVIGFGGGDNIEKLGHQQSAEIAGFKVVDLPGSTADIQVRSVGASTTAEYGALGIMSIPLDAKGLVENTDYWFDNGSDTEVLISTGDNGIDTRNTFNFTVPETGDYLILLSLEARGTREVRVRYRLDGALMVALQEIGNNIPSPFPAAVIRTLTAGPHTLLHQQGHDNTSSATSRWNRMRFFVLKTSAFDNIQDTEDSTPVVTADSSFTHLSALQQTFVPLIQQQVAVLGIGAYNTVSTSTNVTAASYKLVNSTDAEDYSLDSGMQIYNQGSGALNHATLMFRLLDAVASSKTFQMHFRNSSGDAQGVEHNEGSLITWGLAPPVVVPDIPLTTVDGNDITTHSINSDLASIRNVIVSEDITISGALTGGLLTAASGTFSESLTISGVPVSTGTGGGGAGNITDINAQTGPSITITGTAGIGVITTGNTITIDGTDVQGSGGGGVTISGCYTHIQSSASAAWNITHNLASVPVNYIVLDNSDVEVIPDTFTVNDADSVTITFVVPQAGTADIFPCISGGGGGDVTDPLVLASGVFSQSLTISGVPVSTGTGGGGGAALTVKEVDGDPSVANVDTIVVTNGTLTDDGSGQVTITISGSASISFSGAVVTTSGWDTSGINGIVSWSGAHYNVGSWWNISEGTRFTVPAGVNYIRSDSQFHLLIKTSNPAANKTFGASLYHNGSITQPQVRVKHVWDQGITNAQSIVYQLNSPVIPVNEGDYFELAVDDSTNDADVLAVRTYFSIEKVG</sequence>
<gene>
    <name evidence="1" type="ORF">LCGC14_1502270</name>
</gene>
<organism evidence="1">
    <name type="scientific">marine sediment metagenome</name>
    <dbReference type="NCBI Taxonomy" id="412755"/>
    <lineage>
        <taxon>unclassified sequences</taxon>
        <taxon>metagenomes</taxon>
        <taxon>ecological metagenomes</taxon>
    </lineage>
</organism>
<dbReference type="EMBL" id="LAZR01010918">
    <property type="protein sequence ID" value="KKM64351.1"/>
    <property type="molecule type" value="Genomic_DNA"/>
</dbReference>